<sequence length="507" mass="57467">MPFSTKSLIIALSLATSSVSLAATIESSASNETVSQGSLANNAASTTFPSTQTWLNHVTTGLAPYWMDEKAYGEPVGNFPTFRCNDGRKLDTANVCNELDRGWITPYFGREYTRMKSRQTYAYGVLFHLTGDTQALELAKQGAYYLINELRDKEHGGFISFTQNKQAGLKWTQRTSQDQAYALVGLAMYYYLTGDPQVEKVLIDQQKFIFDNYRLNDEVGLAWVLQDGDEQSAKQHELVAQLDQINGYMLLVAPLLPEPHRTKWLSDLTWLTSTLVQHYHSDKEQRFYGAIHHKAVMQPNAKHNDFGHTIKAYWMTYLVAEQINNADWKQFAKQGMRTTLERAQYQQQFEPVSALFSAELQSKWANQSIPAWQSRPYSNGSSSWEWAELDQSAMTLAILDNEVGHVLPYTTRTFMDAWVDHQYGGVGLDPKSTKAFHWGNGYHQFEHALIGTLTSGALNQQPVTLYYANASKAQSDFMPYYFQGKVDNFRRTAQGEIQAVTFSNITP</sequence>
<dbReference type="InterPro" id="IPR010819">
    <property type="entry name" value="AGE/CE"/>
</dbReference>
<keyword evidence="3" id="KW-0732">Signal</keyword>
<dbReference type="Gene3D" id="1.50.10.10">
    <property type="match status" value="1"/>
</dbReference>
<feature type="chain" id="PRO_5031167578" evidence="3">
    <location>
        <begin position="23"/>
        <end position="507"/>
    </location>
</feature>
<dbReference type="Proteomes" id="UP000572072">
    <property type="component" value="Unassembled WGS sequence"/>
</dbReference>
<evidence type="ECO:0000256" key="2">
    <source>
        <dbReference type="ARBA" id="ARBA00023235"/>
    </source>
</evidence>
<accession>A0A7Y3ZBT2</accession>
<keyword evidence="2" id="KW-0413">Isomerase</keyword>
<dbReference type="SUPFAM" id="SSF48208">
    <property type="entry name" value="Six-hairpin glycosidases"/>
    <property type="match status" value="1"/>
</dbReference>
<comment type="caution">
    <text evidence="4">The sequence shown here is derived from an EMBL/GenBank/DDBJ whole genome shotgun (WGS) entry which is preliminary data.</text>
</comment>
<evidence type="ECO:0000313" key="4">
    <source>
        <dbReference type="EMBL" id="NOH50221.1"/>
    </source>
</evidence>
<dbReference type="InterPro" id="IPR008928">
    <property type="entry name" value="6-hairpin_glycosidase_sf"/>
</dbReference>
<reference evidence="4 5" key="1">
    <citation type="submission" date="2019-08" db="EMBL/GenBank/DDBJ databases">
        <title>Draft genome sequencing and comparative genomics of hatchery-associated Vibrios.</title>
        <authorList>
            <person name="Kehlet-Delgado H."/>
            <person name="Mueller R.S."/>
        </authorList>
    </citation>
    <scope>NUCLEOTIDE SEQUENCE [LARGE SCALE GENOMIC DNA]</scope>
    <source>
        <strain evidence="4 5">00-78-3</strain>
    </source>
</reference>
<gene>
    <name evidence="4" type="ORF">F0262_19445</name>
</gene>
<organism evidence="4 5">
    <name type="scientific">Vibrio rotiferianus</name>
    <dbReference type="NCBI Taxonomy" id="190895"/>
    <lineage>
        <taxon>Bacteria</taxon>
        <taxon>Pseudomonadati</taxon>
        <taxon>Pseudomonadota</taxon>
        <taxon>Gammaproteobacteria</taxon>
        <taxon>Vibrionales</taxon>
        <taxon>Vibrionaceae</taxon>
        <taxon>Vibrio</taxon>
    </lineage>
</organism>
<name>A0A7Y3ZBT2_9VIBR</name>
<proteinExistence type="inferred from homology"/>
<dbReference type="Pfam" id="PF07221">
    <property type="entry name" value="GlcNAc_2-epim"/>
    <property type="match status" value="1"/>
</dbReference>
<feature type="signal peptide" evidence="3">
    <location>
        <begin position="1"/>
        <end position="22"/>
    </location>
</feature>
<dbReference type="EMBL" id="VTYN01000025">
    <property type="protein sequence ID" value="NOH50221.1"/>
    <property type="molecule type" value="Genomic_DNA"/>
</dbReference>
<evidence type="ECO:0000256" key="3">
    <source>
        <dbReference type="SAM" id="SignalP"/>
    </source>
</evidence>
<dbReference type="AlphaFoldDB" id="A0A7Y3ZBT2"/>
<dbReference type="GO" id="GO:0016853">
    <property type="term" value="F:isomerase activity"/>
    <property type="evidence" value="ECO:0007669"/>
    <property type="project" value="UniProtKB-KW"/>
</dbReference>
<dbReference type="RefSeq" id="WP_171358900.1">
    <property type="nucleotide sequence ID" value="NZ_VTYN01000025.1"/>
</dbReference>
<dbReference type="PANTHER" id="PTHR15108">
    <property type="entry name" value="N-ACYLGLUCOSAMINE-2-EPIMERASE"/>
    <property type="match status" value="1"/>
</dbReference>
<evidence type="ECO:0000313" key="5">
    <source>
        <dbReference type="Proteomes" id="UP000572072"/>
    </source>
</evidence>
<dbReference type="GO" id="GO:0005975">
    <property type="term" value="P:carbohydrate metabolic process"/>
    <property type="evidence" value="ECO:0007669"/>
    <property type="project" value="InterPro"/>
</dbReference>
<evidence type="ECO:0000256" key="1">
    <source>
        <dbReference type="ARBA" id="ARBA00008558"/>
    </source>
</evidence>
<comment type="similarity">
    <text evidence="1">Belongs to the N-acylglucosamine 2-epimerase family.</text>
</comment>
<dbReference type="InterPro" id="IPR012341">
    <property type="entry name" value="6hp_glycosidase-like_sf"/>
</dbReference>
<protein>
    <submittedName>
        <fullName evidence="4">N-acylglucosamine 2-epimerase</fullName>
    </submittedName>
</protein>